<evidence type="ECO:0000313" key="2">
    <source>
        <dbReference type="EMBL" id="PCG79075.1"/>
    </source>
</evidence>
<feature type="region of interest" description="Disordered" evidence="1">
    <location>
        <begin position="1"/>
        <end position="65"/>
    </location>
</feature>
<accession>A0A2A4K489</accession>
<proteinExistence type="predicted"/>
<name>A0A2A4K489_HELVI</name>
<organism evidence="2">
    <name type="scientific">Heliothis virescens</name>
    <name type="common">Tobacco budworm moth</name>
    <dbReference type="NCBI Taxonomy" id="7102"/>
    <lineage>
        <taxon>Eukaryota</taxon>
        <taxon>Metazoa</taxon>
        <taxon>Ecdysozoa</taxon>
        <taxon>Arthropoda</taxon>
        <taxon>Hexapoda</taxon>
        <taxon>Insecta</taxon>
        <taxon>Pterygota</taxon>
        <taxon>Neoptera</taxon>
        <taxon>Endopterygota</taxon>
        <taxon>Lepidoptera</taxon>
        <taxon>Glossata</taxon>
        <taxon>Ditrysia</taxon>
        <taxon>Noctuoidea</taxon>
        <taxon>Noctuidae</taxon>
        <taxon>Heliothinae</taxon>
        <taxon>Heliothis</taxon>
    </lineage>
</organism>
<dbReference type="AlphaFoldDB" id="A0A2A4K489"/>
<protein>
    <submittedName>
        <fullName evidence="2">Uncharacterized protein</fullName>
    </submittedName>
</protein>
<feature type="compositionally biased region" description="Basic and acidic residues" evidence="1">
    <location>
        <begin position="17"/>
        <end position="28"/>
    </location>
</feature>
<reference evidence="2" key="1">
    <citation type="submission" date="2017-09" db="EMBL/GenBank/DDBJ databases">
        <title>Contemporary evolution of a Lepidopteran species, Heliothis virescens, in response to modern agricultural practices.</title>
        <authorList>
            <person name="Fritz M.L."/>
            <person name="Deyonke A.M."/>
            <person name="Papanicolaou A."/>
            <person name="Micinski S."/>
            <person name="Westbrook J."/>
            <person name="Gould F."/>
        </authorList>
    </citation>
    <scope>NUCLEOTIDE SEQUENCE [LARGE SCALE GENOMIC DNA]</scope>
    <source>
        <strain evidence="2">HvINT-</strain>
        <tissue evidence="2">Whole body</tissue>
    </source>
</reference>
<gene>
    <name evidence="2" type="ORF">B5V51_2142</name>
</gene>
<feature type="compositionally biased region" description="Basic and acidic residues" evidence="1">
    <location>
        <begin position="87"/>
        <end position="97"/>
    </location>
</feature>
<feature type="region of interest" description="Disordered" evidence="1">
    <location>
        <begin position="84"/>
        <end position="104"/>
    </location>
</feature>
<sequence length="104" mass="11546">MDMGTGSCPEYLTAGASHDEPRGLRKWEGTPADTDSESDSDALSNAMFEGQPAATLPPRTGGAQEVWAPMVPKPATSERQYFAIEEDTQRHDHDRIPRQKFRQQ</sequence>
<evidence type="ECO:0000256" key="1">
    <source>
        <dbReference type="SAM" id="MobiDB-lite"/>
    </source>
</evidence>
<dbReference type="EMBL" id="NWSH01000146">
    <property type="protein sequence ID" value="PCG79075.1"/>
    <property type="molecule type" value="Genomic_DNA"/>
</dbReference>
<comment type="caution">
    <text evidence="2">The sequence shown here is derived from an EMBL/GenBank/DDBJ whole genome shotgun (WGS) entry which is preliminary data.</text>
</comment>